<gene>
    <name evidence="2" type="ORF">JR316_006427</name>
</gene>
<organism evidence="2">
    <name type="scientific">Psilocybe cubensis</name>
    <name type="common">Psychedelic mushroom</name>
    <name type="synonym">Stropharia cubensis</name>
    <dbReference type="NCBI Taxonomy" id="181762"/>
    <lineage>
        <taxon>Eukaryota</taxon>
        <taxon>Fungi</taxon>
        <taxon>Dikarya</taxon>
        <taxon>Basidiomycota</taxon>
        <taxon>Agaricomycotina</taxon>
        <taxon>Agaricomycetes</taxon>
        <taxon>Agaricomycetidae</taxon>
        <taxon>Agaricales</taxon>
        <taxon>Agaricineae</taxon>
        <taxon>Strophariaceae</taxon>
        <taxon>Psilocybe</taxon>
    </lineage>
</organism>
<comment type="caution">
    <text evidence="2">The sequence shown here is derived from an EMBL/GenBank/DDBJ whole genome shotgun (WGS) entry which is preliminary data.</text>
</comment>
<protein>
    <submittedName>
        <fullName evidence="2">Uncharacterized protein</fullName>
    </submittedName>
</protein>
<evidence type="ECO:0000313" key="2">
    <source>
        <dbReference type="EMBL" id="KAG5167836.1"/>
    </source>
</evidence>
<dbReference type="OrthoDB" id="3069449at2759"/>
<sequence>MDDLPLEVQAVSISIRSSISGMDGRAVSPVISRTPRATIHPIMDKESTLSLQNHMGSYPEYFDSSIPENDRVPWALKFLPQELAEYDVKKLEFEEDKKRWEEEMEGLRAEKLFELRKEVVRVWLRREQKEWDLCRAEWELQRKSLKEKMRTELEALKYQFRATHSTSQALKRY</sequence>
<accession>A0A8H7XXN1</accession>
<dbReference type="AlphaFoldDB" id="A0A8H7XXN1"/>
<reference evidence="2" key="1">
    <citation type="submission" date="2021-02" db="EMBL/GenBank/DDBJ databases">
        <title>Psilocybe cubensis genome.</title>
        <authorList>
            <person name="Mckernan K.J."/>
            <person name="Crawford S."/>
            <person name="Trippe A."/>
            <person name="Kane L.T."/>
            <person name="Mclaughlin S."/>
        </authorList>
    </citation>
    <scope>NUCLEOTIDE SEQUENCE [LARGE SCALE GENOMIC DNA]</scope>
    <source>
        <strain evidence="2">MGC-MH-2018</strain>
    </source>
</reference>
<dbReference type="EMBL" id="JAFIQS010000006">
    <property type="protein sequence ID" value="KAG5167836.1"/>
    <property type="molecule type" value="Genomic_DNA"/>
</dbReference>
<feature type="coiled-coil region" evidence="1">
    <location>
        <begin position="83"/>
        <end position="155"/>
    </location>
</feature>
<proteinExistence type="predicted"/>
<name>A0A8H7XXN1_PSICU</name>
<keyword evidence="1" id="KW-0175">Coiled coil</keyword>
<evidence type="ECO:0000256" key="1">
    <source>
        <dbReference type="SAM" id="Coils"/>
    </source>
</evidence>